<evidence type="ECO:0000313" key="3">
    <source>
        <dbReference type="Proteomes" id="UP000297229"/>
    </source>
</evidence>
<proteinExistence type="predicted"/>
<sequence>MIYFECLFFVAAVAKDRHIYSSRPSSLVRYFDNTKPPTLCTHHAGPFNTTTGDPFALFSSASGLPHPFPTVLVFFFSCACSEYDQLCPVRVVNRFVLSFCVLLLVTIDSVPVRVSNCYLLPPFLSVFPFGLSFLDNIVIIFIRFDKYLLLFLSQEVFAVRNGVVAGVMNWLGGNPHLHDPPLHLPCLRLPLLILPNFVVDPYTISLDEPYVQCGGSSFRRAVRPGRRWHDRMQFLTGDQVE</sequence>
<keyword evidence="1" id="KW-0472">Membrane</keyword>
<evidence type="ECO:0000313" key="2">
    <source>
        <dbReference type="EMBL" id="TGO63152.1"/>
    </source>
</evidence>
<keyword evidence="1" id="KW-1133">Transmembrane helix</keyword>
<keyword evidence="3" id="KW-1185">Reference proteome</keyword>
<evidence type="ECO:0000256" key="1">
    <source>
        <dbReference type="SAM" id="Phobius"/>
    </source>
</evidence>
<dbReference type="AlphaFoldDB" id="A0A4Z1IUC5"/>
<reference evidence="2 3" key="1">
    <citation type="submission" date="2017-12" db="EMBL/GenBank/DDBJ databases">
        <title>Comparative genomics of Botrytis spp.</title>
        <authorList>
            <person name="Valero-Jimenez C.A."/>
            <person name="Tapia P."/>
            <person name="Veloso J."/>
            <person name="Silva-Moreno E."/>
            <person name="Staats M."/>
            <person name="Valdes J.H."/>
            <person name="Van Kan J.A.L."/>
        </authorList>
    </citation>
    <scope>NUCLEOTIDE SEQUENCE [LARGE SCALE GENOMIC DNA]</scope>
    <source>
        <strain evidence="2 3">Be9601</strain>
    </source>
</reference>
<comment type="caution">
    <text evidence="2">The sequence shown here is derived from an EMBL/GenBank/DDBJ whole genome shotgun (WGS) entry which is preliminary data.</text>
</comment>
<name>A0A4Z1IUC5_9HELO</name>
<keyword evidence="1" id="KW-0812">Transmembrane</keyword>
<dbReference type="EMBL" id="PQXM01001088">
    <property type="protein sequence ID" value="TGO63152.1"/>
    <property type="molecule type" value="Genomic_DNA"/>
</dbReference>
<gene>
    <name evidence="2" type="ORF">BELL_1090g00010</name>
</gene>
<protein>
    <submittedName>
        <fullName evidence="2">Uncharacterized protein</fullName>
    </submittedName>
</protein>
<feature type="transmembrane region" description="Helical" evidence="1">
    <location>
        <begin position="91"/>
        <end position="107"/>
    </location>
</feature>
<feature type="transmembrane region" description="Helical" evidence="1">
    <location>
        <begin position="119"/>
        <end position="142"/>
    </location>
</feature>
<accession>A0A4Z1IUC5</accession>
<feature type="transmembrane region" description="Helical" evidence="1">
    <location>
        <begin position="55"/>
        <end position="79"/>
    </location>
</feature>
<organism evidence="2 3">
    <name type="scientific">Botrytis elliptica</name>
    <dbReference type="NCBI Taxonomy" id="278938"/>
    <lineage>
        <taxon>Eukaryota</taxon>
        <taxon>Fungi</taxon>
        <taxon>Dikarya</taxon>
        <taxon>Ascomycota</taxon>
        <taxon>Pezizomycotina</taxon>
        <taxon>Leotiomycetes</taxon>
        <taxon>Helotiales</taxon>
        <taxon>Sclerotiniaceae</taxon>
        <taxon>Botrytis</taxon>
    </lineage>
</organism>
<dbReference type="Proteomes" id="UP000297229">
    <property type="component" value="Unassembled WGS sequence"/>
</dbReference>